<evidence type="ECO:0000256" key="1">
    <source>
        <dbReference type="SAM" id="SignalP"/>
    </source>
</evidence>
<keyword evidence="3" id="KW-1185">Reference proteome</keyword>
<reference evidence="2 3" key="1">
    <citation type="submission" date="2020-10" db="EMBL/GenBank/DDBJ databases">
        <title>Complete genome sequence of Paludibaculum fermentans P105T, a facultatively anaerobic acidobacterium capable of dissimilatory Fe(III) reduction.</title>
        <authorList>
            <person name="Dedysh S.N."/>
            <person name="Beletsky A.V."/>
            <person name="Kulichevskaya I.S."/>
            <person name="Mardanov A.V."/>
            <person name="Ravin N.V."/>
        </authorList>
    </citation>
    <scope>NUCLEOTIDE SEQUENCE [LARGE SCALE GENOMIC DNA]</scope>
    <source>
        <strain evidence="2 3">P105</strain>
    </source>
</reference>
<name>A0A7S7NXC9_PALFE</name>
<feature type="signal peptide" evidence="1">
    <location>
        <begin position="1"/>
        <end position="25"/>
    </location>
</feature>
<dbReference type="EMBL" id="CP063849">
    <property type="protein sequence ID" value="QOY90929.1"/>
    <property type="molecule type" value="Genomic_DNA"/>
</dbReference>
<organism evidence="2 3">
    <name type="scientific">Paludibaculum fermentans</name>
    <dbReference type="NCBI Taxonomy" id="1473598"/>
    <lineage>
        <taxon>Bacteria</taxon>
        <taxon>Pseudomonadati</taxon>
        <taxon>Acidobacteriota</taxon>
        <taxon>Terriglobia</taxon>
        <taxon>Bryobacterales</taxon>
        <taxon>Bryobacteraceae</taxon>
        <taxon>Paludibaculum</taxon>
    </lineage>
</organism>
<proteinExistence type="predicted"/>
<dbReference type="AlphaFoldDB" id="A0A7S7NXC9"/>
<gene>
    <name evidence="2" type="ORF">IRI77_13570</name>
</gene>
<evidence type="ECO:0000313" key="2">
    <source>
        <dbReference type="EMBL" id="QOY90929.1"/>
    </source>
</evidence>
<dbReference type="RefSeq" id="WP_194452586.1">
    <property type="nucleotide sequence ID" value="NZ_CP063849.1"/>
</dbReference>
<keyword evidence="1" id="KW-0732">Signal</keyword>
<feature type="chain" id="PRO_5033052016" evidence="1">
    <location>
        <begin position="26"/>
        <end position="111"/>
    </location>
</feature>
<sequence>MNMLKTLFFAAALTIASLTPIYAKSYDFSLSAPATAGTVKLEPGRYTVKVDGTSATLILAKNNKTIEVPMKVAEGTTKFKTTAINTKSGGAIVELTSIDLGGSKMKVEFSK</sequence>
<dbReference type="KEGG" id="pfer:IRI77_13570"/>
<accession>A0A7S7NXC9</accession>
<protein>
    <submittedName>
        <fullName evidence="2">Uncharacterized protein</fullName>
    </submittedName>
</protein>
<evidence type="ECO:0000313" key="3">
    <source>
        <dbReference type="Proteomes" id="UP000593892"/>
    </source>
</evidence>
<dbReference type="Proteomes" id="UP000593892">
    <property type="component" value="Chromosome"/>
</dbReference>